<dbReference type="OrthoDB" id="1415878at2759"/>
<organism evidence="6 7">
    <name type="scientific">Mucuna pruriens</name>
    <name type="common">Velvet bean</name>
    <name type="synonym">Dolichos pruriens</name>
    <dbReference type="NCBI Taxonomy" id="157652"/>
    <lineage>
        <taxon>Eukaryota</taxon>
        <taxon>Viridiplantae</taxon>
        <taxon>Streptophyta</taxon>
        <taxon>Embryophyta</taxon>
        <taxon>Tracheophyta</taxon>
        <taxon>Spermatophyta</taxon>
        <taxon>Magnoliopsida</taxon>
        <taxon>eudicotyledons</taxon>
        <taxon>Gunneridae</taxon>
        <taxon>Pentapetalae</taxon>
        <taxon>rosids</taxon>
        <taxon>fabids</taxon>
        <taxon>Fabales</taxon>
        <taxon>Fabaceae</taxon>
        <taxon>Papilionoideae</taxon>
        <taxon>50 kb inversion clade</taxon>
        <taxon>NPAAA clade</taxon>
        <taxon>indigoferoid/millettioid clade</taxon>
        <taxon>Phaseoleae</taxon>
        <taxon>Mucuna</taxon>
    </lineage>
</organism>
<feature type="non-terminal residue" evidence="6">
    <location>
        <position position="1"/>
    </location>
</feature>
<dbReference type="GO" id="GO:0006357">
    <property type="term" value="P:regulation of transcription by RNA polymerase II"/>
    <property type="evidence" value="ECO:0007669"/>
    <property type="project" value="TreeGrafter"/>
</dbReference>
<feature type="non-terminal residue" evidence="6">
    <location>
        <position position="281"/>
    </location>
</feature>
<dbReference type="AlphaFoldDB" id="A0A371E5W4"/>
<dbReference type="PANTHER" id="PTHR12549:SF11">
    <property type="entry name" value="LYSINE-SPECIFIC DEMETHYLASE JMJ25"/>
    <property type="match status" value="1"/>
</dbReference>
<dbReference type="GO" id="GO:0003712">
    <property type="term" value="F:transcription coregulator activity"/>
    <property type="evidence" value="ECO:0007669"/>
    <property type="project" value="TreeGrafter"/>
</dbReference>
<feature type="domain" description="JmjC" evidence="5">
    <location>
        <begin position="25"/>
        <end position="267"/>
    </location>
</feature>
<dbReference type="Gene3D" id="2.60.120.650">
    <property type="entry name" value="Cupin"/>
    <property type="match status" value="1"/>
</dbReference>
<dbReference type="PANTHER" id="PTHR12549">
    <property type="entry name" value="JMJC DOMAIN-CONTAINING HISTONE DEMETHYLATION PROTEIN"/>
    <property type="match status" value="1"/>
</dbReference>
<keyword evidence="4" id="KW-0539">Nucleus</keyword>
<keyword evidence="7" id="KW-1185">Reference proteome</keyword>
<name>A0A371E5W4_MUCPR</name>
<evidence type="ECO:0000256" key="4">
    <source>
        <dbReference type="ARBA" id="ARBA00023242"/>
    </source>
</evidence>
<evidence type="ECO:0000256" key="2">
    <source>
        <dbReference type="ARBA" id="ARBA00006801"/>
    </source>
</evidence>
<dbReference type="GO" id="GO:0032259">
    <property type="term" value="P:methylation"/>
    <property type="evidence" value="ECO:0007669"/>
    <property type="project" value="UniProtKB-KW"/>
</dbReference>
<evidence type="ECO:0000313" key="7">
    <source>
        <dbReference type="Proteomes" id="UP000257109"/>
    </source>
</evidence>
<dbReference type="GO" id="GO:0000785">
    <property type="term" value="C:chromatin"/>
    <property type="evidence" value="ECO:0007669"/>
    <property type="project" value="TreeGrafter"/>
</dbReference>
<evidence type="ECO:0000256" key="3">
    <source>
        <dbReference type="ARBA" id="ARBA00022723"/>
    </source>
</evidence>
<dbReference type="Pfam" id="PF02373">
    <property type="entry name" value="JmjC"/>
    <property type="match status" value="1"/>
</dbReference>
<dbReference type="GO" id="GO:0008168">
    <property type="term" value="F:methyltransferase activity"/>
    <property type="evidence" value="ECO:0007669"/>
    <property type="project" value="UniProtKB-KW"/>
</dbReference>
<dbReference type="InterPro" id="IPR045109">
    <property type="entry name" value="LSDs-like"/>
</dbReference>
<evidence type="ECO:0000256" key="1">
    <source>
        <dbReference type="ARBA" id="ARBA00004123"/>
    </source>
</evidence>
<dbReference type="GO" id="GO:0000118">
    <property type="term" value="C:histone deacetylase complex"/>
    <property type="evidence" value="ECO:0007669"/>
    <property type="project" value="TreeGrafter"/>
</dbReference>
<dbReference type="GO" id="GO:0031490">
    <property type="term" value="F:chromatin DNA binding"/>
    <property type="evidence" value="ECO:0007669"/>
    <property type="project" value="TreeGrafter"/>
</dbReference>
<evidence type="ECO:0000259" key="5">
    <source>
        <dbReference type="PROSITE" id="PS51184"/>
    </source>
</evidence>
<keyword evidence="3" id="KW-0479">Metal-binding</keyword>
<proteinExistence type="inferred from homology"/>
<accession>A0A371E5W4</accession>
<comment type="similarity">
    <text evidence="2">Belongs to the JARID1 histone demethylase family.</text>
</comment>
<dbReference type="STRING" id="157652.A0A371E5W4"/>
<dbReference type="SMART" id="SM00558">
    <property type="entry name" value="JmjC"/>
    <property type="match status" value="1"/>
</dbReference>
<protein>
    <submittedName>
        <fullName evidence="6">Lysine-specific demethylase JMJ25</fullName>
    </submittedName>
</protein>
<evidence type="ECO:0000313" key="6">
    <source>
        <dbReference type="EMBL" id="RDX61425.1"/>
    </source>
</evidence>
<comment type="subcellular location">
    <subcellularLocation>
        <location evidence="1">Nucleus</location>
    </subcellularLocation>
</comment>
<dbReference type="Proteomes" id="UP000257109">
    <property type="component" value="Unassembled WGS sequence"/>
</dbReference>
<dbReference type="GO" id="GO:0032454">
    <property type="term" value="F:histone H3K9 demethylase activity"/>
    <property type="evidence" value="ECO:0007669"/>
    <property type="project" value="InterPro"/>
</dbReference>
<dbReference type="GO" id="GO:0046872">
    <property type="term" value="F:metal ion binding"/>
    <property type="evidence" value="ECO:0007669"/>
    <property type="project" value="UniProtKB-KW"/>
</dbReference>
<dbReference type="SUPFAM" id="SSF51197">
    <property type="entry name" value="Clavaminate synthase-like"/>
    <property type="match status" value="1"/>
</dbReference>
<comment type="caution">
    <text evidence="6">The sequence shown here is derived from an EMBL/GenBank/DDBJ whole genome shotgun (WGS) entry which is preliminary data.</text>
</comment>
<gene>
    <name evidence="6" type="primary">JMJ25</name>
    <name evidence="6" type="ORF">CR513_60347</name>
</gene>
<dbReference type="InterPro" id="IPR003347">
    <property type="entry name" value="JmjC_dom"/>
</dbReference>
<reference evidence="6" key="1">
    <citation type="submission" date="2018-05" db="EMBL/GenBank/DDBJ databases">
        <title>Draft genome of Mucuna pruriens seed.</title>
        <authorList>
            <person name="Nnadi N.E."/>
            <person name="Vos R."/>
            <person name="Hasami M.H."/>
            <person name="Devisetty U.K."/>
            <person name="Aguiy J.C."/>
        </authorList>
    </citation>
    <scope>NUCLEOTIDE SEQUENCE [LARGE SCALE GENOMIC DNA]</scope>
    <source>
        <strain evidence="6">JCA_2017</strain>
    </source>
</reference>
<dbReference type="EMBL" id="QJKJ01016156">
    <property type="protein sequence ID" value="RDX61425.1"/>
    <property type="molecule type" value="Genomic_DNA"/>
</dbReference>
<sequence length="281" mass="32114">MVFPERVFHVKNSGVIFPLLFQLFFTLLHSAHFAFTEEGIGIAVSQQKQKHFEQDKRELLGDDQDGETNVDMVNNSSSTINALDKQNSVQVMEHEGGLCDGEEVDQFHQLSGGNKVAITNEDGLSCGSELKEVDKVKLKQESDLLFAGDALEGALWDIFRRQDVPKLQEYLKKHFREFRHVHCCPLKQVIHPIHDQTFYLTMENKRKLNEEYGIEPWTFIQKVGDAVFIPAGCSYQVRNLKSCLKVALDFVSHENVEEGFRLTEEFRTLPVSHGSTEDKLE</sequence>
<dbReference type="PROSITE" id="PS51184">
    <property type="entry name" value="JMJC"/>
    <property type="match status" value="1"/>
</dbReference>